<evidence type="ECO:0000256" key="12">
    <source>
        <dbReference type="HAMAP-Rule" id="MF_02030"/>
    </source>
</evidence>
<comment type="pathway">
    <text evidence="12">Bacterial outer membrane biogenesis; LPS O-antigen biosynthesis.</text>
</comment>
<evidence type="ECO:0000256" key="13">
    <source>
        <dbReference type="PIRSR" id="PIRSR600715-1"/>
    </source>
</evidence>
<evidence type="ECO:0000256" key="8">
    <source>
        <dbReference type="ARBA" id="ARBA00022985"/>
    </source>
</evidence>
<evidence type="ECO:0000256" key="10">
    <source>
        <dbReference type="ARBA" id="ARBA00023136"/>
    </source>
</evidence>
<sequence>MDIELALIFATSFCSLFVLRKFAKRVDLVDIPSARKQHQGAIPLVGGIGIFLTAAIALIQLPTLTTKPTLYLLCASVLVIIGAIDDKYDISFKTRLLIQLLMSALMISVGNLYLSNLGNLLGWGTIELVFPLGCLITVLATIGAINAFNMVDGIDGLLGGLSTVTFASLGYLFWLHGQDSLFQFCLVIVVATLPYIMLNLGFPFGRRYKIFMGDAGSVFIGFTVVWLLIVGSQGENTAFRPVTALWIIALPLMDMATIMIRRVKKGHSPFKPDREHLHHICQRIGLSPKMTLMAICTLATTSAYIGILGEQHQVSESIMFCAFITLFVAYFSAINYIWRLTAFLRKVNVKVV</sequence>
<comment type="subcellular location">
    <subcellularLocation>
        <location evidence="12">Cell inner membrane</location>
        <topology evidence="12">Multi-pass membrane protein</topology>
    </subcellularLocation>
    <subcellularLocation>
        <location evidence="1">Cell membrane</location>
        <topology evidence="1">Multi-pass membrane protein</topology>
    </subcellularLocation>
</comment>
<dbReference type="PANTHER" id="PTHR22926:SF3">
    <property type="entry name" value="UNDECAPRENYL-PHOSPHATE ALPHA-N-ACETYLGLUCOSAMINYL 1-PHOSPHATE TRANSFERASE"/>
    <property type="match status" value="1"/>
</dbReference>
<dbReference type="OrthoDB" id="9783652at2"/>
<dbReference type="GO" id="GO:0005886">
    <property type="term" value="C:plasma membrane"/>
    <property type="evidence" value="ECO:0007669"/>
    <property type="project" value="UniProtKB-SubCell"/>
</dbReference>
<dbReference type="Proteomes" id="UP000011134">
    <property type="component" value="Unassembled WGS sequence"/>
</dbReference>
<dbReference type="GO" id="GO:0016757">
    <property type="term" value="F:glycosyltransferase activity"/>
    <property type="evidence" value="ECO:0007669"/>
    <property type="project" value="UniProtKB-KW"/>
</dbReference>
<dbReference type="GO" id="GO:0009276">
    <property type="term" value="C:Gram-negative-bacterium-type cell wall"/>
    <property type="evidence" value="ECO:0007669"/>
    <property type="project" value="InterPro"/>
</dbReference>
<keyword evidence="3 12" id="KW-0997">Cell inner membrane</keyword>
<protein>
    <recommendedName>
        <fullName evidence="12">Undecaprenyl-phosphate alpha-N-acetylglucosaminyl 1-phosphate transferase</fullName>
        <ecNumber evidence="12">2.7.8.33</ecNumber>
    </recommendedName>
    <alternativeName>
        <fullName evidence="12">UDP-GlcNAc:undecaprenyl-phosphate GlcNAc-1-phosphate transferase</fullName>
    </alternativeName>
    <alternativeName>
        <fullName evidence="12">Undecaprenyl-phosphate GlcNAc-1-phosphate transferase</fullName>
    </alternativeName>
</protein>
<dbReference type="EC" id="2.7.8.33" evidence="12"/>
<dbReference type="Pfam" id="PF00953">
    <property type="entry name" value="Glycos_transf_4"/>
    <property type="match status" value="1"/>
</dbReference>
<dbReference type="EMBL" id="AMZO01000036">
    <property type="protein sequence ID" value="ELR63762.1"/>
    <property type="molecule type" value="Genomic_DNA"/>
</dbReference>
<dbReference type="GO" id="GO:0071555">
    <property type="term" value="P:cell wall organization"/>
    <property type="evidence" value="ECO:0007669"/>
    <property type="project" value="TreeGrafter"/>
</dbReference>
<evidence type="ECO:0000256" key="7">
    <source>
        <dbReference type="ARBA" id="ARBA00022842"/>
    </source>
</evidence>
<comment type="caution">
    <text evidence="14">The sequence shown here is derived from an EMBL/GenBank/DDBJ whole genome shotgun (WGS) entry which is preliminary data.</text>
</comment>
<keyword evidence="10 12" id="KW-0472">Membrane</keyword>
<comment type="catalytic activity">
    <reaction evidence="12">
        <text>di-trans,octa-cis-undecaprenyl phosphate + UDP-N-acetyl-alpha-D-glucosamine = N-acetyl-alpha-D-glucosaminyl-di-trans,octa-cis-undecaprenyl diphosphate + UMP</text>
        <dbReference type="Rhea" id="RHEA:28090"/>
        <dbReference type="ChEBI" id="CHEBI:57705"/>
        <dbReference type="ChEBI" id="CHEBI:57865"/>
        <dbReference type="ChEBI" id="CHEBI:60392"/>
        <dbReference type="ChEBI" id="CHEBI:62959"/>
        <dbReference type="EC" id="2.7.8.33"/>
    </reaction>
</comment>
<feature type="binding site" evidence="13">
    <location>
        <position position="214"/>
    </location>
    <ligand>
        <name>Mg(2+)</name>
        <dbReference type="ChEBI" id="CHEBI:18420"/>
    </ligand>
</feature>
<dbReference type="GO" id="GO:0009243">
    <property type="term" value="P:O antigen biosynthetic process"/>
    <property type="evidence" value="ECO:0007669"/>
    <property type="project" value="UniProtKB-UniRule"/>
</dbReference>
<keyword evidence="5 12" id="KW-0808">Transferase</keyword>
<feature type="transmembrane region" description="Helical" evidence="12">
    <location>
        <begin position="317"/>
        <end position="338"/>
    </location>
</feature>
<feature type="transmembrane region" description="Helical" evidence="12">
    <location>
        <begin position="157"/>
        <end position="175"/>
    </location>
</feature>
<dbReference type="AlphaFoldDB" id="L8J8K2"/>
<feature type="transmembrane region" description="Helical" evidence="12">
    <location>
        <begin position="210"/>
        <end position="231"/>
    </location>
</feature>
<feature type="transmembrane region" description="Helical" evidence="12">
    <location>
        <begin position="120"/>
        <end position="145"/>
    </location>
</feature>
<evidence type="ECO:0000256" key="11">
    <source>
        <dbReference type="ARBA" id="ARBA00023211"/>
    </source>
</evidence>
<dbReference type="HAMAP" id="MF_02030">
    <property type="entry name" value="WecA_Gammaproteo"/>
    <property type="match status" value="1"/>
</dbReference>
<keyword evidence="11 12" id="KW-0464">Manganese</keyword>
<comment type="cofactor">
    <cofactor evidence="12 13">
        <name>Mg(2+)</name>
        <dbReference type="ChEBI" id="CHEBI:18420"/>
    </cofactor>
</comment>
<dbReference type="GO" id="GO:0000287">
    <property type="term" value="F:magnesium ion binding"/>
    <property type="evidence" value="ECO:0007669"/>
    <property type="project" value="InterPro"/>
</dbReference>
<comment type="similarity">
    <text evidence="12">Belongs to the glycosyltransferase 4 family. WecA subfamily.</text>
</comment>
<keyword evidence="13" id="KW-0479">Metal-binding</keyword>
<keyword evidence="15" id="KW-1185">Reference proteome</keyword>
<feature type="transmembrane region" description="Helical" evidence="12">
    <location>
        <begin position="284"/>
        <end position="305"/>
    </location>
</feature>
<dbReference type="InterPro" id="IPR012750">
    <property type="entry name" value="ECA_WecA-rel"/>
</dbReference>
<dbReference type="UniPathway" id="UPA00281"/>
<evidence type="ECO:0000256" key="6">
    <source>
        <dbReference type="ARBA" id="ARBA00022692"/>
    </source>
</evidence>
<dbReference type="InterPro" id="IPR000715">
    <property type="entry name" value="Glycosyl_transferase_4"/>
</dbReference>
<keyword evidence="8 12" id="KW-0448">Lipopolysaccharide biosynthesis</keyword>
<keyword evidence="4 12" id="KW-0328">Glycosyltransferase</keyword>
<keyword evidence="9 12" id="KW-1133">Transmembrane helix</keyword>
<name>L8J8K2_9GAMM</name>
<evidence type="ECO:0000256" key="4">
    <source>
        <dbReference type="ARBA" id="ARBA00022676"/>
    </source>
</evidence>
<evidence type="ECO:0000313" key="15">
    <source>
        <dbReference type="Proteomes" id="UP000011134"/>
    </source>
</evidence>
<feature type="transmembrane region" description="Helical" evidence="12">
    <location>
        <begin position="44"/>
        <end position="62"/>
    </location>
</feature>
<feature type="transmembrane region" description="Helical" evidence="12">
    <location>
        <begin position="96"/>
        <end position="114"/>
    </location>
</feature>
<keyword evidence="6 12" id="KW-0812">Transmembrane</keyword>
<dbReference type="CDD" id="cd06853">
    <property type="entry name" value="GT_WecA_like"/>
    <property type="match status" value="1"/>
</dbReference>
<evidence type="ECO:0000256" key="5">
    <source>
        <dbReference type="ARBA" id="ARBA00022679"/>
    </source>
</evidence>
<evidence type="ECO:0000256" key="2">
    <source>
        <dbReference type="ARBA" id="ARBA00022475"/>
    </source>
</evidence>
<dbReference type="PATRIC" id="fig|1056511.3.peg.4355"/>
<organism evidence="14 15">
    <name type="scientific">Photobacterium marinum</name>
    <dbReference type="NCBI Taxonomy" id="1056511"/>
    <lineage>
        <taxon>Bacteria</taxon>
        <taxon>Pseudomonadati</taxon>
        <taxon>Pseudomonadota</taxon>
        <taxon>Gammaproteobacteria</taxon>
        <taxon>Vibrionales</taxon>
        <taxon>Vibrionaceae</taxon>
        <taxon>Photobacterium</taxon>
    </lineage>
</organism>
<evidence type="ECO:0000313" key="14">
    <source>
        <dbReference type="EMBL" id="ELR63762.1"/>
    </source>
</evidence>
<proteinExistence type="inferred from homology"/>
<dbReference type="NCBIfam" id="TIGR02380">
    <property type="entry name" value="ECA_wecA"/>
    <property type="match status" value="1"/>
</dbReference>
<feature type="binding site" evidence="13">
    <location>
        <position position="149"/>
    </location>
    <ligand>
        <name>Mg(2+)</name>
        <dbReference type="ChEBI" id="CHEBI:18420"/>
    </ligand>
</feature>
<gene>
    <name evidence="12" type="primary">wecA</name>
    <name evidence="14" type="ORF">C942_03431</name>
</gene>
<keyword evidence="2 12" id="KW-1003">Cell membrane</keyword>
<feature type="transmembrane region" description="Helical" evidence="12">
    <location>
        <begin position="181"/>
        <end position="198"/>
    </location>
</feature>
<keyword evidence="7 12" id="KW-0460">Magnesium</keyword>
<reference evidence="14 15" key="1">
    <citation type="submission" date="2012-12" db="EMBL/GenBank/DDBJ databases">
        <title>Genome Assembly of Photobacterium sp. AK15.</title>
        <authorList>
            <person name="Khatri I."/>
            <person name="Vaidya B."/>
            <person name="Srinivas T.N.R."/>
            <person name="Subramanian S."/>
            <person name="Pinnaka A."/>
        </authorList>
    </citation>
    <scope>NUCLEOTIDE SEQUENCE [LARGE SCALE GENOMIC DNA]</scope>
    <source>
        <strain evidence="14 15">AK15</strain>
    </source>
</reference>
<evidence type="ECO:0000256" key="9">
    <source>
        <dbReference type="ARBA" id="ARBA00022989"/>
    </source>
</evidence>
<feature type="transmembrane region" description="Helical" evidence="12">
    <location>
        <begin position="243"/>
        <end position="263"/>
    </location>
</feature>
<dbReference type="GO" id="GO:0030145">
    <property type="term" value="F:manganese ion binding"/>
    <property type="evidence" value="ECO:0007669"/>
    <property type="project" value="InterPro"/>
</dbReference>
<feature type="transmembrane region" description="Helical" evidence="12">
    <location>
        <begin position="68"/>
        <end position="84"/>
    </location>
</feature>
<comment type="function">
    <text evidence="12">Catalyzes the transfer of the GlcNAc-1-phosphate moiety from UDP-GlcNAc onto the carrier lipid undecaprenyl phosphate (C55-P), yielding GlcNAc-pyrophosphoryl-undecaprenyl (GlcNAc-PP-C55).</text>
</comment>
<dbReference type="GO" id="GO:0036380">
    <property type="term" value="F:UDP-N-acetylglucosamine-undecaprenyl-phosphate N-acetylglucosaminephosphotransferase activity"/>
    <property type="evidence" value="ECO:0007669"/>
    <property type="project" value="UniProtKB-UniRule"/>
</dbReference>
<feature type="transmembrane region" description="Helical" evidence="12">
    <location>
        <begin position="6"/>
        <end position="23"/>
    </location>
</feature>
<comment type="cofactor">
    <cofactor evidence="12">
        <name>Mn(2+)</name>
        <dbReference type="ChEBI" id="CHEBI:29035"/>
    </cofactor>
</comment>
<evidence type="ECO:0000256" key="3">
    <source>
        <dbReference type="ARBA" id="ARBA00022519"/>
    </source>
</evidence>
<dbReference type="GO" id="GO:0044038">
    <property type="term" value="P:cell wall macromolecule biosynthetic process"/>
    <property type="evidence" value="ECO:0007669"/>
    <property type="project" value="TreeGrafter"/>
</dbReference>
<accession>L8J8K2</accession>
<dbReference type="PANTHER" id="PTHR22926">
    <property type="entry name" value="PHOSPHO-N-ACETYLMURAMOYL-PENTAPEPTIDE-TRANSFERASE"/>
    <property type="match status" value="1"/>
</dbReference>
<dbReference type="RefSeq" id="WP_007470152.1">
    <property type="nucleotide sequence ID" value="NZ_AMZO01000036.1"/>
</dbReference>
<evidence type="ECO:0000256" key="1">
    <source>
        <dbReference type="ARBA" id="ARBA00004651"/>
    </source>
</evidence>